<dbReference type="InterPro" id="IPR036345">
    <property type="entry name" value="ExoRNase_PH_dom2_sf"/>
</dbReference>
<comment type="subunit">
    <text evidence="6">Homohexameric ring arranged as a trimer of dimers.</text>
</comment>
<accession>A0A518D3V9</accession>
<dbReference type="InterPro" id="IPR015847">
    <property type="entry name" value="ExoRNase_PH_dom2"/>
</dbReference>
<dbReference type="GO" id="GO:0031125">
    <property type="term" value="P:rRNA 3'-end processing"/>
    <property type="evidence" value="ECO:0007669"/>
    <property type="project" value="UniProtKB-ARBA"/>
</dbReference>
<keyword evidence="6 9" id="KW-0548">Nucleotidyltransferase</keyword>
<dbReference type="RefSeq" id="WP_145190875.1">
    <property type="nucleotide sequence ID" value="NZ_CP036290.1"/>
</dbReference>
<dbReference type="SUPFAM" id="SSF54211">
    <property type="entry name" value="Ribosomal protein S5 domain 2-like"/>
    <property type="match status" value="1"/>
</dbReference>
<comment type="function">
    <text evidence="6">Phosphorolytic 3'-5' exoribonuclease that plays an important role in tRNA 3'-end maturation. Removes nucleotide residues following the 3'-CCA terminus of tRNAs; can also add nucleotides to the ends of RNA molecules by using nucleoside diphosphates as substrates, but this may not be physiologically important. Probably plays a role in initiation of 16S rRNA degradation (leading to ribosome degradation) during starvation.</text>
</comment>
<dbReference type="Pfam" id="PF03725">
    <property type="entry name" value="RNase_PH_C"/>
    <property type="match status" value="1"/>
</dbReference>
<reference evidence="9 10" key="1">
    <citation type="submission" date="2019-02" db="EMBL/GenBank/DDBJ databases">
        <title>Deep-cultivation of Planctomycetes and their phenomic and genomic characterization uncovers novel biology.</title>
        <authorList>
            <person name="Wiegand S."/>
            <person name="Jogler M."/>
            <person name="Boedeker C."/>
            <person name="Pinto D."/>
            <person name="Vollmers J."/>
            <person name="Rivas-Marin E."/>
            <person name="Kohn T."/>
            <person name="Peeters S.H."/>
            <person name="Heuer A."/>
            <person name="Rast P."/>
            <person name="Oberbeckmann S."/>
            <person name="Bunk B."/>
            <person name="Jeske O."/>
            <person name="Meyerdierks A."/>
            <person name="Storesund J.E."/>
            <person name="Kallscheuer N."/>
            <person name="Luecker S."/>
            <person name="Lage O.M."/>
            <person name="Pohl T."/>
            <person name="Merkel B.J."/>
            <person name="Hornburger P."/>
            <person name="Mueller R.-W."/>
            <person name="Bruemmer F."/>
            <person name="Labrenz M."/>
            <person name="Spormann A.M."/>
            <person name="Op den Camp H."/>
            <person name="Overmann J."/>
            <person name="Amann R."/>
            <person name="Jetten M.S.M."/>
            <person name="Mascher T."/>
            <person name="Medema M.H."/>
            <person name="Devos D.P."/>
            <person name="Kaster A.-K."/>
            <person name="Ovreas L."/>
            <person name="Rohde M."/>
            <person name="Galperin M.Y."/>
            <person name="Jogler C."/>
        </authorList>
    </citation>
    <scope>NUCLEOTIDE SEQUENCE [LARGE SCALE GENOMIC DNA]</scope>
    <source>
        <strain evidence="9 10">Pla163</strain>
    </source>
</reference>
<keyword evidence="3 6" id="KW-0820">tRNA-binding</keyword>
<dbReference type="FunFam" id="3.30.230.70:FF:000003">
    <property type="entry name" value="Ribonuclease PH"/>
    <property type="match status" value="1"/>
</dbReference>
<dbReference type="GO" id="GO:0000175">
    <property type="term" value="F:3'-5'-RNA exonuclease activity"/>
    <property type="evidence" value="ECO:0007669"/>
    <property type="project" value="UniProtKB-UniRule"/>
</dbReference>
<keyword evidence="2 6" id="KW-0698">rRNA processing</keyword>
<dbReference type="EC" id="2.7.7.56" evidence="6"/>
<evidence type="ECO:0000259" key="8">
    <source>
        <dbReference type="Pfam" id="PF03725"/>
    </source>
</evidence>
<evidence type="ECO:0000256" key="2">
    <source>
        <dbReference type="ARBA" id="ARBA00022552"/>
    </source>
</evidence>
<feature type="domain" description="Exoribonuclease phosphorolytic" evidence="8">
    <location>
        <begin position="160"/>
        <end position="221"/>
    </location>
</feature>
<feature type="binding site" evidence="6">
    <location>
        <position position="86"/>
    </location>
    <ligand>
        <name>phosphate</name>
        <dbReference type="ChEBI" id="CHEBI:43474"/>
        <note>substrate</note>
    </ligand>
</feature>
<dbReference type="GO" id="GO:0000049">
    <property type="term" value="F:tRNA binding"/>
    <property type="evidence" value="ECO:0007669"/>
    <property type="project" value="UniProtKB-UniRule"/>
</dbReference>
<dbReference type="AlphaFoldDB" id="A0A518D3V9"/>
<dbReference type="PANTHER" id="PTHR11953:SF0">
    <property type="entry name" value="EXOSOME COMPLEX COMPONENT RRP41"/>
    <property type="match status" value="1"/>
</dbReference>
<dbReference type="GO" id="GO:0016075">
    <property type="term" value="P:rRNA catabolic process"/>
    <property type="evidence" value="ECO:0007669"/>
    <property type="project" value="UniProtKB-UniRule"/>
</dbReference>
<gene>
    <name evidence="6 9" type="primary">rph</name>
    <name evidence="9" type="ORF">Pla163_33090</name>
</gene>
<evidence type="ECO:0000256" key="1">
    <source>
        <dbReference type="ARBA" id="ARBA00006678"/>
    </source>
</evidence>
<evidence type="ECO:0000313" key="9">
    <source>
        <dbReference type="EMBL" id="QDU86160.1"/>
    </source>
</evidence>
<evidence type="ECO:0000313" key="10">
    <source>
        <dbReference type="Proteomes" id="UP000319342"/>
    </source>
</evidence>
<dbReference type="NCBIfam" id="TIGR01966">
    <property type="entry name" value="RNasePH"/>
    <property type="match status" value="1"/>
</dbReference>
<keyword evidence="5" id="KW-0694">RNA-binding</keyword>
<dbReference type="OrthoDB" id="9807456at2"/>
<sequence>MPRSFDRAAHEVRPLSFQRNFTNAAGSVLASFGDTRVLCTAVAIDGVPPFLQGKRQGWMTAEYSMLPSSVSRGRKQRDRGGKVDGRSVEIQRLIGRALRSVVDLSVIGERTVWVDCDVIQADGGTRTASISGAWVALCDLFKQMDDKRLLREWPLRSQLAAVSVGLVDGQVLCDLDYVEDSGAGVDMNLVKNSDGEYVEVGGGGEGMTFSRDVLESMLAVGDEGLAQIFAAQKAALAD</sequence>
<dbReference type="HAMAP" id="MF_00564">
    <property type="entry name" value="RNase_PH"/>
    <property type="match status" value="1"/>
</dbReference>
<evidence type="ECO:0000256" key="4">
    <source>
        <dbReference type="ARBA" id="ARBA00022694"/>
    </source>
</evidence>
<dbReference type="PANTHER" id="PTHR11953">
    <property type="entry name" value="EXOSOME COMPLEX COMPONENT"/>
    <property type="match status" value="1"/>
</dbReference>
<evidence type="ECO:0000256" key="6">
    <source>
        <dbReference type="HAMAP-Rule" id="MF_00564"/>
    </source>
</evidence>
<name>A0A518D3V9_9BACT</name>
<evidence type="ECO:0000259" key="7">
    <source>
        <dbReference type="Pfam" id="PF01138"/>
    </source>
</evidence>
<dbReference type="SUPFAM" id="SSF55666">
    <property type="entry name" value="Ribonuclease PH domain 2-like"/>
    <property type="match status" value="1"/>
</dbReference>
<feature type="domain" description="Exoribonuclease phosphorolytic" evidence="7">
    <location>
        <begin position="11"/>
        <end position="139"/>
    </location>
</feature>
<dbReference type="InterPro" id="IPR027408">
    <property type="entry name" value="PNPase/RNase_PH_dom_sf"/>
</dbReference>
<dbReference type="GO" id="GO:0009022">
    <property type="term" value="F:tRNA nucleotidyltransferase activity"/>
    <property type="evidence" value="ECO:0007669"/>
    <property type="project" value="UniProtKB-UniRule"/>
</dbReference>
<dbReference type="InterPro" id="IPR001247">
    <property type="entry name" value="ExoRNase_PH_dom1"/>
</dbReference>
<comment type="catalytic activity">
    <reaction evidence="6">
        <text>tRNA(n+1) + phosphate = tRNA(n) + a ribonucleoside 5'-diphosphate</text>
        <dbReference type="Rhea" id="RHEA:10628"/>
        <dbReference type="Rhea" id="RHEA-COMP:17343"/>
        <dbReference type="Rhea" id="RHEA-COMP:17344"/>
        <dbReference type="ChEBI" id="CHEBI:43474"/>
        <dbReference type="ChEBI" id="CHEBI:57930"/>
        <dbReference type="ChEBI" id="CHEBI:173114"/>
        <dbReference type="EC" id="2.7.7.56"/>
    </reaction>
</comment>
<evidence type="ECO:0000256" key="3">
    <source>
        <dbReference type="ARBA" id="ARBA00022555"/>
    </source>
</evidence>
<dbReference type="Gene3D" id="3.30.230.70">
    <property type="entry name" value="GHMP Kinase, N-terminal domain"/>
    <property type="match status" value="1"/>
</dbReference>
<dbReference type="GO" id="GO:0008033">
    <property type="term" value="P:tRNA processing"/>
    <property type="evidence" value="ECO:0007669"/>
    <property type="project" value="UniProtKB-UniRule"/>
</dbReference>
<keyword evidence="6 9" id="KW-0808">Transferase</keyword>
<dbReference type="Pfam" id="PF01138">
    <property type="entry name" value="RNase_PH"/>
    <property type="match status" value="1"/>
</dbReference>
<proteinExistence type="inferred from homology"/>
<dbReference type="EMBL" id="CP036290">
    <property type="protein sequence ID" value="QDU86160.1"/>
    <property type="molecule type" value="Genomic_DNA"/>
</dbReference>
<keyword evidence="10" id="KW-1185">Reference proteome</keyword>
<dbReference type="InterPro" id="IPR002381">
    <property type="entry name" value="RNase_PH_bac-type"/>
</dbReference>
<dbReference type="InterPro" id="IPR020568">
    <property type="entry name" value="Ribosomal_Su5_D2-typ_SF"/>
</dbReference>
<organism evidence="9 10">
    <name type="scientific">Rohdeia mirabilis</name>
    <dbReference type="NCBI Taxonomy" id="2528008"/>
    <lineage>
        <taxon>Bacteria</taxon>
        <taxon>Pseudomonadati</taxon>
        <taxon>Planctomycetota</taxon>
        <taxon>Planctomycetia</taxon>
        <taxon>Planctomycetia incertae sedis</taxon>
        <taxon>Rohdeia</taxon>
    </lineage>
</organism>
<dbReference type="PROSITE" id="PS01277">
    <property type="entry name" value="RIBONUCLEASE_PH"/>
    <property type="match status" value="1"/>
</dbReference>
<dbReference type="Proteomes" id="UP000319342">
    <property type="component" value="Chromosome"/>
</dbReference>
<evidence type="ECO:0000256" key="5">
    <source>
        <dbReference type="ARBA" id="ARBA00022884"/>
    </source>
</evidence>
<dbReference type="InterPro" id="IPR050080">
    <property type="entry name" value="RNase_PH"/>
</dbReference>
<protein>
    <recommendedName>
        <fullName evidence="6">Ribonuclease PH</fullName>
        <shortName evidence="6">RNase PH</shortName>
        <ecNumber evidence="6">2.7.7.56</ecNumber>
    </recommendedName>
    <alternativeName>
        <fullName evidence="6">tRNA nucleotidyltransferase</fullName>
    </alternativeName>
</protein>
<feature type="binding site" evidence="6">
    <location>
        <begin position="124"/>
        <end position="126"/>
    </location>
    <ligand>
        <name>phosphate</name>
        <dbReference type="ChEBI" id="CHEBI:43474"/>
        <note>substrate</note>
    </ligand>
</feature>
<comment type="similarity">
    <text evidence="1 6">Belongs to the RNase PH family.</text>
</comment>
<dbReference type="InterPro" id="IPR018336">
    <property type="entry name" value="RNase_PH_CS"/>
</dbReference>
<keyword evidence="4 6" id="KW-0819">tRNA processing</keyword>